<evidence type="ECO:0000256" key="7">
    <source>
        <dbReference type="ARBA" id="ARBA00023136"/>
    </source>
</evidence>
<feature type="domain" description="ABC transmembrane type-1" evidence="9">
    <location>
        <begin position="109"/>
        <end position="313"/>
    </location>
</feature>
<gene>
    <name evidence="10" type="ORF">ATC1_131372</name>
</gene>
<evidence type="ECO:0000313" key="11">
    <source>
        <dbReference type="Proteomes" id="UP000053370"/>
    </source>
</evidence>
<dbReference type="InterPro" id="IPR000515">
    <property type="entry name" value="MetI-like"/>
</dbReference>
<keyword evidence="5 8" id="KW-0812">Transmembrane</keyword>
<dbReference type="OrthoDB" id="57323at2"/>
<dbReference type="SUPFAM" id="SSF161098">
    <property type="entry name" value="MetI-like"/>
    <property type="match status" value="3"/>
</dbReference>
<keyword evidence="6 8" id="KW-1133">Transmembrane helix</keyword>
<dbReference type="PATRIC" id="fig|1678840.3.peg.2830"/>
<keyword evidence="4" id="KW-0997">Cell inner membrane</keyword>
<feature type="domain" description="ABC transmembrane type-1" evidence="9">
    <location>
        <begin position="394"/>
        <end position="786"/>
    </location>
</feature>
<keyword evidence="11" id="KW-1185">Reference proteome</keyword>
<feature type="transmembrane region" description="Helical" evidence="8">
    <location>
        <begin position="767"/>
        <end position="791"/>
    </location>
</feature>
<evidence type="ECO:0000256" key="5">
    <source>
        <dbReference type="ARBA" id="ARBA00022692"/>
    </source>
</evidence>
<feature type="transmembrane region" description="Helical" evidence="8">
    <location>
        <begin position="115"/>
        <end position="135"/>
    </location>
</feature>
<comment type="subcellular location">
    <subcellularLocation>
        <location evidence="1">Cell inner membrane</location>
        <topology evidence="1">Multi-pass membrane protein</topology>
    </subcellularLocation>
    <subcellularLocation>
        <location evidence="8">Cell membrane</location>
        <topology evidence="8">Multi-pass membrane protein</topology>
    </subcellularLocation>
</comment>
<feature type="transmembrane region" description="Helical" evidence="8">
    <location>
        <begin position="528"/>
        <end position="554"/>
    </location>
</feature>
<feature type="transmembrane region" description="Helical" evidence="8">
    <location>
        <begin position="484"/>
        <end position="508"/>
    </location>
</feature>
<dbReference type="STRING" id="1678840.ATC1_131372"/>
<dbReference type="PANTHER" id="PTHR43357:SF3">
    <property type="entry name" value="FE(3+)-TRANSPORT SYSTEM PERMEASE PROTEIN FBPB 2"/>
    <property type="match status" value="1"/>
</dbReference>
<feature type="transmembrane region" description="Helical" evidence="8">
    <location>
        <begin position="643"/>
        <end position="660"/>
    </location>
</feature>
<feature type="transmembrane region" description="Helical" evidence="8">
    <location>
        <begin position="343"/>
        <end position="369"/>
    </location>
</feature>
<evidence type="ECO:0000313" key="10">
    <source>
        <dbReference type="EMBL" id="GAP41383.1"/>
    </source>
</evidence>
<dbReference type="PANTHER" id="PTHR43357">
    <property type="entry name" value="INNER MEMBRANE ABC TRANSPORTER PERMEASE PROTEIN YDCV"/>
    <property type="match status" value="1"/>
</dbReference>
<organism evidence="10">
    <name type="scientific">Flexilinea flocculi</name>
    <dbReference type="NCBI Taxonomy" id="1678840"/>
    <lineage>
        <taxon>Bacteria</taxon>
        <taxon>Bacillati</taxon>
        <taxon>Chloroflexota</taxon>
        <taxon>Anaerolineae</taxon>
        <taxon>Anaerolineales</taxon>
        <taxon>Anaerolineaceae</taxon>
        <taxon>Flexilinea</taxon>
    </lineage>
</organism>
<dbReference type="Gene3D" id="1.10.3720.10">
    <property type="entry name" value="MetI-like"/>
    <property type="match status" value="3"/>
</dbReference>
<feature type="transmembrane region" description="Helical" evidence="8">
    <location>
        <begin position="32"/>
        <end position="53"/>
    </location>
</feature>
<dbReference type="EMBL" id="DF968181">
    <property type="protein sequence ID" value="GAP41383.1"/>
    <property type="molecule type" value="Genomic_DNA"/>
</dbReference>
<dbReference type="InterPro" id="IPR035906">
    <property type="entry name" value="MetI-like_sf"/>
</dbReference>
<comment type="similarity">
    <text evidence="8">Belongs to the binding-protein-dependent transport system permease family.</text>
</comment>
<feature type="transmembrane region" description="Helical" evidence="8">
    <location>
        <begin position="614"/>
        <end position="636"/>
    </location>
</feature>
<feature type="transmembrane region" description="Helical" evidence="8">
    <location>
        <begin position="190"/>
        <end position="212"/>
    </location>
</feature>
<accession>A0A0S7BSD8</accession>
<dbReference type="CDD" id="cd06261">
    <property type="entry name" value="TM_PBP2"/>
    <property type="match status" value="2"/>
</dbReference>
<feature type="transmembrane region" description="Helical" evidence="8">
    <location>
        <begin position="459"/>
        <end position="477"/>
    </location>
</feature>
<dbReference type="PROSITE" id="PS50928">
    <property type="entry name" value="ABC_TM1"/>
    <property type="match status" value="2"/>
</dbReference>
<evidence type="ECO:0000259" key="9">
    <source>
        <dbReference type="PROSITE" id="PS50928"/>
    </source>
</evidence>
<evidence type="ECO:0000256" key="2">
    <source>
        <dbReference type="ARBA" id="ARBA00022448"/>
    </source>
</evidence>
<dbReference type="AlphaFoldDB" id="A0A0S7BSD8"/>
<dbReference type="Pfam" id="PF00528">
    <property type="entry name" value="BPD_transp_1"/>
    <property type="match status" value="2"/>
</dbReference>
<dbReference type="GO" id="GO:0055085">
    <property type="term" value="P:transmembrane transport"/>
    <property type="evidence" value="ECO:0007669"/>
    <property type="project" value="InterPro"/>
</dbReference>
<sequence>MTDIQANTLKRKKPSGLIRQIREIGLIARDPILMIALIFSFIFLIIFIFYPILRTVIRGFVSDTGQTDLTQFARYFDGTIFDGITKLLRSAGLILQETAKYGRTYRAVFADTIKMGLMSSTCGTIVGFIFAYATVRCNVPGKKFVHLLALVPTVSPPFAVAIAMIQLFGRNGLVTKTLLGIKFTPGMNDIYGMDGLVIVQTLTFFSVSYLMLKSMMERLDASMEEAAETLGASRFYLFRTITLPLLIPGIAASFMLLFVESLADLGNPQFISGNTTVLSSQIYMAVIGEYNYQKASALSFVLLLPTLIVYLVQRYYISRRSYISVTGKPTVGKVYEKSNGIRTIFAVLVYIICAFIVVIYLTVIASSFVKNWGINFTPTLNNWTKMFGRGLESILDTTFLSLYATPIAALLGMVIAFLVVRKKFPGKEVLDFGSNIGGAVPGTIVGMGFILTFNFPNPWLAIFLVVAGSWFFITCVAETWKKRITILIPGVLLGLIFSCLDDGGFLWGPTGWFGLNFQRISGNILSESAIPFGIGLNNIYYVVGACFILLSIFLTTQRSYRSMGKTAFWVGIYLLLNRIIPYITKPIRIYGKQQKIRWWKALCTQGADYLEVPFSLPTFFLGVCLFFVTAIIIYQYRGKFEKLIKTIFLILSIMILFTGDQMQMNGSAYIILFAFLVRSLPASVRSGIAALQQIDYSIEEASTILGGDSQYTFRKVTLPLILPALMTGLIFSFTRHMTSLSAIIFLVTSKWQIVTASIMSGWEQDGISYAATYSSVIIVLVLIFIGIMNIVTRKILKIDANIDINSAF</sequence>
<name>A0A0S7BSD8_9CHLR</name>
<dbReference type="Proteomes" id="UP000053370">
    <property type="component" value="Unassembled WGS sequence"/>
</dbReference>
<evidence type="ECO:0000256" key="6">
    <source>
        <dbReference type="ARBA" id="ARBA00022989"/>
    </source>
</evidence>
<evidence type="ECO:0000256" key="1">
    <source>
        <dbReference type="ARBA" id="ARBA00004429"/>
    </source>
</evidence>
<evidence type="ECO:0000256" key="3">
    <source>
        <dbReference type="ARBA" id="ARBA00022475"/>
    </source>
</evidence>
<keyword evidence="7 8" id="KW-0472">Membrane</keyword>
<feature type="transmembrane region" description="Helical" evidence="8">
    <location>
        <begin position="147"/>
        <end position="170"/>
    </location>
</feature>
<feature type="transmembrane region" description="Helical" evidence="8">
    <location>
        <begin position="720"/>
        <end position="747"/>
    </location>
</feature>
<evidence type="ECO:0000256" key="8">
    <source>
        <dbReference type="RuleBase" id="RU363032"/>
    </source>
</evidence>
<reference evidence="10" key="1">
    <citation type="journal article" date="2015" name="Genome Announc.">
        <title>Draft Genome Sequence of Anaerolineae Strain TC1, a Novel Isolate from a Methanogenic Wastewater Treatment System.</title>
        <authorList>
            <person name="Matsuura N."/>
            <person name="Tourlousse D.M."/>
            <person name="Sun L."/>
            <person name="Toyonaga M."/>
            <person name="Kuroda K."/>
            <person name="Ohashi A."/>
            <person name="Cruz R."/>
            <person name="Yamaguchi T."/>
            <person name="Sekiguchi Y."/>
        </authorList>
    </citation>
    <scope>NUCLEOTIDE SEQUENCE [LARGE SCALE GENOMIC DNA]</scope>
    <source>
        <strain evidence="10">TC1</strain>
    </source>
</reference>
<evidence type="ECO:0000256" key="4">
    <source>
        <dbReference type="ARBA" id="ARBA00022519"/>
    </source>
</evidence>
<dbReference type="GO" id="GO:0005886">
    <property type="term" value="C:plasma membrane"/>
    <property type="evidence" value="ECO:0007669"/>
    <property type="project" value="UniProtKB-SubCell"/>
</dbReference>
<keyword evidence="2 8" id="KW-0813">Transport</keyword>
<feature type="transmembrane region" description="Helical" evidence="8">
    <location>
        <begin position="236"/>
        <end position="259"/>
    </location>
</feature>
<feature type="transmembrane region" description="Helical" evidence="8">
    <location>
        <begin position="295"/>
        <end position="312"/>
    </location>
</feature>
<proteinExistence type="inferred from homology"/>
<feature type="transmembrane region" description="Helical" evidence="8">
    <location>
        <begin position="400"/>
        <end position="420"/>
    </location>
</feature>
<feature type="transmembrane region" description="Helical" evidence="8">
    <location>
        <begin position="432"/>
        <end position="453"/>
    </location>
</feature>
<feature type="transmembrane region" description="Helical" evidence="8">
    <location>
        <begin position="566"/>
        <end position="584"/>
    </location>
</feature>
<dbReference type="RefSeq" id="WP_062282453.1">
    <property type="nucleotide sequence ID" value="NZ_DF968181.1"/>
</dbReference>
<protein>
    <submittedName>
        <fullName evidence="10">Binding-protein-dependent transport system inner membrane component</fullName>
    </submittedName>
</protein>
<keyword evidence="3" id="KW-1003">Cell membrane</keyword>